<dbReference type="EMBL" id="JAUQTA010000002">
    <property type="protein sequence ID" value="MDO7869035.1"/>
    <property type="molecule type" value="Genomic_DNA"/>
</dbReference>
<sequence>MAERRWLDDDEQRAWRSFLVASTLLSSAIDDAAKRHDISGGEYAVLVRLSEAPGGELRMAQLADGLLHSRSRVTHTIKRMEAKGLVDRADSAEDGRGVVARLTEAGRQRLVDAAPDHVAVVRRHLFDLVGREDMLAFGRVMDAVADDLDAVSPEANRIR</sequence>
<dbReference type="InterPro" id="IPR036390">
    <property type="entry name" value="WH_DNA-bd_sf"/>
</dbReference>
<organism evidence="2 3">
    <name type="scientific">Nocardioides jiangxiensis</name>
    <dbReference type="NCBI Taxonomy" id="3064524"/>
    <lineage>
        <taxon>Bacteria</taxon>
        <taxon>Bacillati</taxon>
        <taxon>Actinomycetota</taxon>
        <taxon>Actinomycetes</taxon>
        <taxon>Propionibacteriales</taxon>
        <taxon>Nocardioidaceae</taxon>
        <taxon>Nocardioides</taxon>
    </lineage>
</organism>
<feature type="domain" description="HTH marR-type" evidence="1">
    <location>
        <begin position="11"/>
        <end position="146"/>
    </location>
</feature>
<dbReference type="PANTHER" id="PTHR33164:SF99">
    <property type="entry name" value="MARR FAMILY REGULATORY PROTEIN"/>
    <property type="match status" value="1"/>
</dbReference>
<proteinExistence type="predicted"/>
<name>A0ABT9B2P5_9ACTN</name>
<dbReference type="InterPro" id="IPR039422">
    <property type="entry name" value="MarR/SlyA-like"/>
</dbReference>
<dbReference type="SMART" id="SM00347">
    <property type="entry name" value="HTH_MARR"/>
    <property type="match status" value="1"/>
</dbReference>
<dbReference type="InterPro" id="IPR036388">
    <property type="entry name" value="WH-like_DNA-bd_sf"/>
</dbReference>
<reference evidence="2 3" key="1">
    <citation type="submission" date="2023-07" db="EMBL/GenBank/DDBJ databases">
        <title>Nocardioides sp. nov WY-20 isolated from soil.</title>
        <authorList>
            <person name="Liu B."/>
            <person name="Wan Y."/>
        </authorList>
    </citation>
    <scope>NUCLEOTIDE SEQUENCE [LARGE SCALE GENOMIC DNA]</scope>
    <source>
        <strain evidence="2 3">WY-20</strain>
    </source>
</reference>
<dbReference type="Pfam" id="PF12802">
    <property type="entry name" value="MarR_2"/>
    <property type="match status" value="1"/>
</dbReference>
<dbReference type="RefSeq" id="WP_305028454.1">
    <property type="nucleotide sequence ID" value="NZ_JAUQTA010000002.1"/>
</dbReference>
<keyword evidence="3" id="KW-1185">Reference proteome</keyword>
<evidence type="ECO:0000313" key="3">
    <source>
        <dbReference type="Proteomes" id="UP001233314"/>
    </source>
</evidence>
<gene>
    <name evidence="2" type="ORF">Q5722_11735</name>
</gene>
<evidence type="ECO:0000313" key="2">
    <source>
        <dbReference type="EMBL" id="MDO7869035.1"/>
    </source>
</evidence>
<accession>A0ABT9B2P5</accession>
<dbReference type="SUPFAM" id="SSF46785">
    <property type="entry name" value="Winged helix' DNA-binding domain"/>
    <property type="match status" value="1"/>
</dbReference>
<protein>
    <submittedName>
        <fullName evidence="2">MarR family transcriptional regulator</fullName>
    </submittedName>
</protein>
<evidence type="ECO:0000259" key="1">
    <source>
        <dbReference type="PROSITE" id="PS50995"/>
    </source>
</evidence>
<dbReference type="Proteomes" id="UP001233314">
    <property type="component" value="Unassembled WGS sequence"/>
</dbReference>
<dbReference type="PROSITE" id="PS50995">
    <property type="entry name" value="HTH_MARR_2"/>
    <property type="match status" value="1"/>
</dbReference>
<dbReference type="PANTHER" id="PTHR33164">
    <property type="entry name" value="TRANSCRIPTIONAL REGULATOR, MARR FAMILY"/>
    <property type="match status" value="1"/>
</dbReference>
<dbReference type="Gene3D" id="1.10.10.10">
    <property type="entry name" value="Winged helix-like DNA-binding domain superfamily/Winged helix DNA-binding domain"/>
    <property type="match status" value="1"/>
</dbReference>
<dbReference type="InterPro" id="IPR000835">
    <property type="entry name" value="HTH_MarR-typ"/>
</dbReference>
<comment type="caution">
    <text evidence="2">The sequence shown here is derived from an EMBL/GenBank/DDBJ whole genome shotgun (WGS) entry which is preliminary data.</text>
</comment>